<reference evidence="3" key="1">
    <citation type="submission" date="2018-11" db="EMBL/GenBank/DDBJ databases">
        <authorList>
            <consortium name="Pathogen Informatics"/>
        </authorList>
    </citation>
    <scope>NUCLEOTIDE SEQUENCE</scope>
</reference>
<feature type="transmembrane region" description="Helical" evidence="2">
    <location>
        <begin position="346"/>
        <end position="368"/>
    </location>
</feature>
<dbReference type="AlphaFoldDB" id="A0A3S5CNM7"/>
<name>A0A3S5CNM7_9PLAT</name>
<proteinExistence type="predicted"/>
<dbReference type="Proteomes" id="UP000784294">
    <property type="component" value="Unassembled WGS sequence"/>
</dbReference>
<evidence type="ECO:0000256" key="1">
    <source>
        <dbReference type="SAM" id="MobiDB-lite"/>
    </source>
</evidence>
<dbReference type="EMBL" id="CAAALY010250402">
    <property type="protein sequence ID" value="VEL35683.1"/>
    <property type="molecule type" value="Genomic_DNA"/>
</dbReference>
<feature type="compositionally biased region" description="Basic residues" evidence="1">
    <location>
        <begin position="130"/>
        <end position="153"/>
    </location>
</feature>
<comment type="caution">
    <text evidence="3">The sequence shown here is derived from an EMBL/GenBank/DDBJ whole genome shotgun (WGS) entry which is preliminary data.</text>
</comment>
<keyword evidence="2" id="KW-1133">Transmembrane helix</keyword>
<feature type="compositionally biased region" description="Gly residues" evidence="1">
    <location>
        <begin position="167"/>
        <end position="176"/>
    </location>
</feature>
<protein>
    <submittedName>
        <fullName evidence="3">Uncharacterized protein</fullName>
    </submittedName>
</protein>
<dbReference type="OrthoDB" id="6238674at2759"/>
<feature type="compositionally biased region" description="Pro residues" evidence="1">
    <location>
        <begin position="261"/>
        <end position="271"/>
    </location>
</feature>
<feature type="compositionally biased region" description="Gly residues" evidence="1">
    <location>
        <begin position="246"/>
        <end position="255"/>
    </location>
</feature>
<accession>A0A3S5CNM7</accession>
<feature type="compositionally biased region" description="Polar residues" evidence="1">
    <location>
        <begin position="275"/>
        <end position="286"/>
    </location>
</feature>
<feature type="transmembrane region" description="Helical" evidence="2">
    <location>
        <begin position="305"/>
        <end position="325"/>
    </location>
</feature>
<feature type="region of interest" description="Disordered" evidence="1">
    <location>
        <begin position="245"/>
        <end position="291"/>
    </location>
</feature>
<feature type="region of interest" description="Disordered" evidence="1">
    <location>
        <begin position="121"/>
        <end position="190"/>
    </location>
</feature>
<organism evidence="3 4">
    <name type="scientific">Protopolystoma xenopodis</name>
    <dbReference type="NCBI Taxonomy" id="117903"/>
    <lineage>
        <taxon>Eukaryota</taxon>
        <taxon>Metazoa</taxon>
        <taxon>Spiralia</taxon>
        <taxon>Lophotrochozoa</taxon>
        <taxon>Platyhelminthes</taxon>
        <taxon>Monogenea</taxon>
        <taxon>Polyopisthocotylea</taxon>
        <taxon>Polystomatidea</taxon>
        <taxon>Polystomatidae</taxon>
        <taxon>Protopolystoma</taxon>
    </lineage>
</organism>
<keyword evidence="2" id="KW-0812">Transmembrane</keyword>
<gene>
    <name evidence="3" type="ORF">PXEA_LOCUS29123</name>
</gene>
<evidence type="ECO:0000256" key="2">
    <source>
        <dbReference type="SAM" id="Phobius"/>
    </source>
</evidence>
<keyword evidence="2" id="KW-0472">Membrane</keyword>
<sequence>MFDPRLTGVSFPQRPELLVLFCSSLPLVFTTLSRPLFHDMVLVHRQFIIGWGLAQTRLFFDLFTRTASLYHMVYWAYRVPIIRTLWTWYCQLKAHRAAMRSRPPLWRVLLRKSILRLFDSGTGSGARRTPAGRHSRAGPRRRQAGGHRPGHQRARFDNGAVSAAGRLGVGSAGEAGGDSNDRRLTEDLCGGGGGDEARMFGQLDGYIWPQRLGTGNTVQVGANGVIMVQQSLMLANGQLPGMLMVGDGGGNGGRGLQPHTRPSPSPTPLSPSSPQEGQPNKPQSAEESAAGLEPSREFSLVCKRLLPSCIYALAFLFALPAAFAFEPFKDSRFPFRLARCTIIVRVYYYYDLLLLIALPTIAMIAGFYHAALSKDREAAAISMAQGTEIVVRMENDDPAKDTDGEDELLA</sequence>
<evidence type="ECO:0000313" key="4">
    <source>
        <dbReference type="Proteomes" id="UP000784294"/>
    </source>
</evidence>
<keyword evidence="4" id="KW-1185">Reference proteome</keyword>
<evidence type="ECO:0000313" key="3">
    <source>
        <dbReference type="EMBL" id="VEL35683.1"/>
    </source>
</evidence>